<dbReference type="Proteomes" id="UP001647436">
    <property type="component" value="Unassembled WGS sequence"/>
</dbReference>
<dbReference type="HAMAP" id="MF_00057">
    <property type="entry name" value="KdsB"/>
    <property type="match status" value="1"/>
</dbReference>
<dbReference type="NCBIfam" id="NF003950">
    <property type="entry name" value="PRK05450.1-3"/>
    <property type="match status" value="1"/>
</dbReference>
<comment type="function">
    <text evidence="8">Activates KDO (a required 8-carbon sugar) for incorporation into bacterial lipopolysaccharide in Gram-negative bacteria.</text>
</comment>
<dbReference type="SFLD" id="SFLDG01138">
    <property type="entry name" value="C1.6.2:_Deoxy-d-mannose-octulo"/>
    <property type="match status" value="1"/>
</dbReference>
<comment type="subcellular location">
    <subcellularLocation>
        <location evidence="8">Cytoplasm</location>
    </subcellularLocation>
</comment>
<gene>
    <name evidence="9" type="primary">kdsB_1</name>
    <name evidence="8" type="synonym">kdsB</name>
    <name evidence="9" type="ORF">DJFAAGMI_01588</name>
</gene>
<dbReference type="Pfam" id="PF08282">
    <property type="entry name" value="Hydrolase_3"/>
    <property type="match status" value="1"/>
</dbReference>
<sequence>MQHALTETTSDACSWGGAGLGTAVAIVIPARYGSTRLPGKPLADIAGKPMIQHVYERACQVAGVQAVLVATDDDRVAQAVQAFGGRWVMTSKDHPSGTDRLAEVMAQVPADIYVNLQGDEPLVRPGDVQRLVDGMLADASVAVGTLCHSIDGQEALNPNTVKVVLADNGDALYFSRSPIPYPRDAQEATYLKHVGVYAYRREVLERYSGLPQPMTEKAEKLEQLRLMAAGLKIRAYAVEPTGPGVDTPECLERVRALLEGREPESQPTLADVRLVITDVDGVLTDGGLFYDATGECLKRFHVRDGLGMKLLEESGVRVAVLSGRDSATLRKRVADLGLTLCMLGVKDKAAACRELMSQAGVQAEQTVCIGDDSIDLPAFAACGLSFAVPDAPVYVRQAASGVLQTPGGQGAFRELADAILAAQGKQAVIGSAEGYAGVMSAMSQ</sequence>
<evidence type="ECO:0000256" key="7">
    <source>
        <dbReference type="ARBA" id="ARBA00022985"/>
    </source>
</evidence>
<comment type="caution">
    <text evidence="9">The sequence shown here is derived from an EMBL/GenBank/DDBJ whole genome shotgun (WGS) entry which is preliminary data.</text>
</comment>
<evidence type="ECO:0000313" key="10">
    <source>
        <dbReference type="Proteomes" id="UP001647436"/>
    </source>
</evidence>
<dbReference type="NCBIfam" id="TIGR00466">
    <property type="entry name" value="kdsB"/>
    <property type="match status" value="1"/>
</dbReference>
<evidence type="ECO:0000256" key="1">
    <source>
        <dbReference type="ARBA" id="ARBA00001862"/>
    </source>
</evidence>
<dbReference type="NCBIfam" id="TIGR01662">
    <property type="entry name" value="HAD-SF-IIIA"/>
    <property type="match status" value="1"/>
</dbReference>
<dbReference type="SFLD" id="SFLDG01136">
    <property type="entry name" value="C1.6:_Phosphoserine_Phosphatas"/>
    <property type="match status" value="1"/>
</dbReference>
<keyword evidence="6 8" id="KW-0548">Nucleotidyltransferase</keyword>
<comment type="similarity">
    <text evidence="4">Belongs to the CMP-NeuNAc synthase family.</text>
</comment>
<comment type="catalytic activity">
    <reaction evidence="8">
        <text>3-deoxy-alpha-D-manno-oct-2-ulosonate + CTP = CMP-3-deoxy-beta-D-manno-octulosonate + diphosphate</text>
        <dbReference type="Rhea" id="RHEA:23448"/>
        <dbReference type="ChEBI" id="CHEBI:33019"/>
        <dbReference type="ChEBI" id="CHEBI:37563"/>
        <dbReference type="ChEBI" id="CHEBI:85986"/>
        <dbReference type="ChEBI" id="CHEBI:85987"/>
        <dbReference type="EC" id="2.7.7.38"/>
    </reaction>
</comment>
<evidence type="ECO:0000256" key="2">
    <source>
        <dbReference type="ARBA" id="ARBA00005141"/>
    </source>
</evidence>
<keyword evidence="8" id="KW-0963">Cytoplasm</keyword>
<comment type="similarity">
    <text evidence="8">Belongs to the KdsB family.</text>
</comment>
<dbReference type="NCBIfam" id="TIGR01670">
    <property type="entry name" value="KdsC-phosphatas"/>
    <property type="match status" value="1"/>
</dbReference>
<dbReference type="PANTHER" id="PTHR42866">
    <property type="entry name" value="3-DEOXY-MANNO-OCTULOSONATE CYTIDYLYLTRANSFERASE"/>
    <property type="match status" value="1"/>
</dbReference>
<dbReference type="Pfam" id="PF02348">
    <property type="entry name" value="CTP_transf_3"/>
    <property type="match status" value="1"/>
</dbReference>
<evidence type="ECO:0000256" key="4">
    <source>
        <dbReference type="ARBA" id="ARBA00010726"/>
    </source>
</evidence>
<protein>
    <recommendedName>
        <fullName evidence="8">3-deoxy-manno-octulosonate cytidylyltransferase</fullName>
        <ecNumber evidence="8">2.7.7.38</ecNumber>
    </recommendedName>
    <alternativeName>
        <fullName evidence="8">CMP-2-keto-3-deoxyoctulosonic acid synthase</fullName>
        <shortName evidence="8">CKS</shortName>
        <shortName evidence="8">CMP-KDO synthase</shortName>
    </alternativeName>
</protein>
<reference evidence="9 10" key="1">
    <citation type="submission" date="2020-03" db="EMBL/GenBank/DDBJ databases">
        <title>The role of nitrogen metabolism on polyethylene biodegradation.</title>
        <authorList>
            <person name="Peixoto J."/>
            <person name="Vizzotto C.S."/>
            <person name="Ramos A."/>
            <person name="Alves G."/>
            <person name="Steindorff A."/>
            <person name="Kruger R."/>
        </authorList>
    </citation>
    <scope>NUCLEOTIDE SEQUENCE [LARGE SCALE GENOMIC DNA]</scope>
    <source>
        <strain evidence="9 10">PE63</strain>
    </source>
</reference>
<dbReference type="InterPro" id="IPR029044">
    <property type="entry name" value="Nucleotide-diphossugar_trans"/>
</dbReference>
<proteinExistence type="inferred from homology"/>
<keyword evidence="10" id="KW-1185">Reference proteome</keyword>
<dbReference type="InterPro" id="IPR004528">
    <property type="entry name" value="KdsB"/>
</dbReference>
<dbReference type="InterPro" id="IPR003329">
    <property type="entry name" value="Cytidylyl_trans"/>
</dbReference>
<dbReference type="PANTHER" id="PTHR42866:SF2">
    <property type="entry name" value="3-DEOXY-MANNO-OCTULOSONATE CYTIDYLYLTRANSFERASE, MITOCHONDRIAL"/>
    <property type="match status" value="1"/>
</dbReference>
<dbReference type="SUPFAM" id="SSF53448">
    <property type="entry name" value="Nucleotide-diphospho-sugar transferases"/>
    <property type="match status" value="1"/>
</dbReference>
<dbReference type="Gene3D" id="3.90.550.10">
    <property type="entry name" value="Spore Coat Polysaccharide Biosynthesis Protein SpsA, Chain A"/>
    <property type="match status" value="1"/>
</dbReference>
<evidence type="ECO:0000313" key="9">
    <source>
        <dbReference type="EMBL" id="MBS3018854.1"/>
    </source>
</evidence>
<evidence type="ECO:0000256" key="3">
    <source>
        <dbReference type="ARBA" id="ARBA00005893"/>
    </source>
</evidence>
<keyword evidence="5 8" id="KW-0808">Transferase</keyword>
<name>A0ABS5LQS3_9BURK</name>
<accession>A0ABS5LQS3</accession>
<comment type="similarity">
    <text evidence="3">Belongs to the KdsC family.</text>
</comment>
<dbReference type="InterPro" id="IPR006549">
    <property type="entry name" value="HAD-SF_hydro_IIIA"/>
</dbReference>
<evidence type="ECO:0000256" key="5">
    <source>
        <dbReference type="ARBA" id="ARBA00022679"/>
    </source>
</evidence>
<dbReference type="GO" id="GO:0008690">
    <property type="term" value="F:3-deoxy-manno-octulosonate cytidylyltransferase activity"/>
    <property type="evidence" value="ECO:0007669"/>
    <property type="project" value="UniProtKB-EC"/>
</dbReference>
<dbReference type="EC" id="2.7.7.38" evidence="8"/>
<dbReference type="CDD" id="cd01630">
    <property type="entry name" value="HAD_KDO-like"/>
    <property type="match status" value="1"/>
</dbReference>
<dbReference type="InterPro" id="IPR010023">
    <property type="entry name" value="KdsC_fam"/>
</dbReference>
<comment type="catalytic activity">
    <reaction evidence="1">
        <text>an N-acylneuraminate + CTP = a CMP-N-acyl-beta-neuraminate + diphosphate</text>
        <dbReference type="Rhea" id="RHEA:11344"/>
        <dbReference type="ChEBI" id="CHEBI:33019"/>
        <dbReference type="ChEBI" id="CHEBI:37563"/>
        <dbReference type="ChEBI" id="CHEBI:60073"/>
        <dbReference type="ChEBI" id="CHEBI:68671"/>
        <dbReference type="EC" id="2.7.7.43"/>
    </reaction>
</comment>
<evidence type="ECO:0000256" key="6">
    <source>
        <dbReference type="ARBA" id="ARBA00022695"/>
    </source>
</evidence>
<comment type="pathway">
    <text evidence="8">Nucleotide-sugar biosynthesis; CMP-3-deoxy-D-manno-octulosonate biosynthesis; CMP-3-deoxy-D-manno-octulosonate from 3-deoxy-D-manno-octulosonate and CTP: step 1/1.</text>
</comment>
<dbReference type="NCBIfam" id="NF003952">
    <property type="entry name" value="PRK05450.1-5"/>
    <property type="match status" value="1"/>
</dbReference>
<dbReference type="CDD" id="cd02517">
    <property type="entry name" value="CMP-KDO-Synthetase"/>
    <property type="match status" value="1"/>
</dbReference>
<dbReference type="InterPro" id="IPR023214">
    <property type="entry name" value="HAD_sf"/>
</dbReference>
<evidence type="ECO:0000256" key="8">
    <source>
        <dbReference type="HAMAP-Rule" id="MF_00057"/>
    </source>
</evidence>
<dbReference type="EMBL" id="JAANES010000001">
    <property type="protein sequence ID" value="MBS3018854.1"/>
    <property type="molecule type" value="Genomic_DNA"/>
</dbReference>
<dbReference type="NCBIfam" id="NF009905">
    <property type="entry name" value="PRK13368.1"/>
    <property type="match status" value="1"/>
</dbReference>
<dbReference type="InterPro" id="IPR036412">
    <property type="entry name" value="HAD-like_sf"/>
</dbReference>
<keyword evidence="7 8" id="KW-0448">Lipopolysaccharide biosynthesis</keyword>
<dbReference type="SFLD" id="SFLDS00003">
    <property type="entry name" value="Haloacid_Dehalogenase"/>
    <property type="match status" value="1"/>
</dbReference>
<dbReference type="SUPFAM" id="SSF56784">
    <property type="entry name" value="HAD-like"/>
    <property type="match status" value="1"/>
</dbReference>
<organism evidence="9 10">
    <name type="scientific">Comamonas brasiliensis</name>
    <dbReference type="NCBI Taxonomy" id="1812482"/>
    <lineage>
        <taxon>Bacteria</taxon>
        <taxon>Pseudomonadati</taxon>
        <taxon>Pseudomonadota</taxon>
        <taxon>Betaproteobacteria</taxon>
        <taxon>Burkholderiales</taxon>
        <taxon>Comamonadaceae</taxon>
        <taxon>Comamonas</taxon>
    </lineage>
</organism>
<comment type="pathway">
    <text evidence="2">Amino-sugar metabolism; N-acetylneuraminate metabolism.</text>
</comment>
<dbReference type="Gene3D" id="3.40.50.1000">
    <property type="entry name" value="HAD superfamily/HAD-like"/>
    <property type="match status" value="1"/>
</dbReference>
<dbReference type="RefSeq" id="WP_211456620.1">
    <property type="nucleotide sequence ID" value="NZ_JAANES010000001.1"/>
</dbReference>